<dbReference type="SUPFAM" id="SSF48452">
    <property type="entry name" value="TPR-like"/>
    <property type="match status" value="1"/>
</dbReference>
<reference evidence="1 2" key="1">
    <citation type="submission" date="2018-04" db="EMBL/GenBank/DDBJ databases">
        <title>Genomic Encyclopedia of Type Strains, Phase III (KMG-III): the genomes of soil and plant-associated and newly described type strains.</title>
        <authorList>
            <person name="Whitman W."/>
        </authorList>
    </citation>
    <scope>NUCLEOTIDE SEQUENCE [LARGE SCALE GENOMIC DNA]</scope>
    <source>
        <strain evidence="1 2">NW12</strain>
    </source>
</reference>
<dbReference type="RefSeq" id="WP_107933943.1">
    <property type="nucleotide sequence ID" value="NZ_PZZN01000003.1"/>
</dbReference>
<accession>A0A2T4YNP6</accession>
<dbReference type="EMBL" id="PZZN01000003">
    <property type="protein sequence ID" value="PTM45021.1"/>
    <property type="molecule type" value="Genomic_DNA"/>
</dbReference>
<evidence type="ECO:0000313" key="2">
    <source>
        <dbReference type="Proteomes" id="UP000240996"/>
    </source>
</evidence>
<protein>
    <submittedName>
        <fullName evidence="1">Tetratricopeptide repeat protein</fullName>
    </submittedName>
</protein>
<name>A0A2T4YNP6_9SPHN</name>
<dbReference type="AlphaFoldDB" id="A0A2T4YNP6"/>
<proteinExistence type="predicted"/>
<dbReference type="Gene3D" id="1.25.40.10">
    <property type="entry name" value="Tetratricopeptide repeat domain"/>
    <property type="match status" value="1"/>
</dbReference>
<gene>
    <name evidence="1" type="ORF">C8J24_3238</name>
</gene>
<comment type="caution">
    <text evidence="1">The sequence shown here is derived from an EMBL/GenBank/DDBJ whole genome shotgun (WGS) entry which is preliminary data.</text>
</comment>
<dbReference type="Pfam" id="PF14559">
    <property type="entry name" value="TPR_19"/>
    <property type="match status" value="1"/>
</dbReference>
<sequence length="573" mass="60327">MRIDRHRARLALLLPALTGIGLLAGGLMLLPKEREILPAVRRAQPVPFSAARSSMPAPASPVPPPAHPSITAQIATADAATLAALTTRLIAEGQPVSTLQVAYDLVAAKRPAVALDYLAARPDGATAATWRLRIDLLHRTGRDANAAALVARAAEKRGPLPAADIVAAAYAIDRPDLVIVAAANHVIPPPDTALALDLARRADKAGRRDLIALLDTTTTANWRAADPWLAIRVAARSRDTAAGLRAAGYLPVEQRQAAREAILTEAGDRAGLRTELLADAAAAGAPLEQIAERLVAAGYRGDATAVLRRAAAGLAPTAPAAQRLLYLMGPRPGSDDLAWLKQQSLQGSATRQRGWLACYAERDQPGAALVFLSRHPLADETDVMLMRLALARAAGNDAAGRTVLATLLDGRTLSPDQVRAVSAAAPARIDPAQAAAISKRRVAAGIAAPRDQLDLAWMALNAGDAKAAGQWLDAHIATAPTDLSALRLMADVQARIGGARGARPWLERALAQTPADSRARAEVLEKLGRRDEAVRLVETLRSETPQDRSLAALHARLLITQGQPGRARTVLVQ</sequence>
<keyword evidence="2" id="KW-1185">Reference proteome</keyword>
<evidence type="ECO:0000313" key="1">
    <source>
        <dbReference type="EMBL" id="PTM45021.1"/>
    </source>
</evidence>
<dbReference type="InterPro" id="IPR011990">
    <property type="entry name" value="TPR-like_helical_dom_sf"/>
</dbReference>
<dbReference type="Proteomes" id="UP000240996">
    <property type="component" value="Unassembled WGS sequence"/>
</dbReference>
<organism evidence="1 2">
    <name type="scientific">Sphingomonas aerolata</name>
    <dbReference type="NCBI Taxonomy" id="185951"/>
    <lineage>
        <taxon>Bacteria</taxon>
        <taxon>Pseudomonadati</taxon>
        <taxon>Pseudomonadota</taxon>
        <taxon>Alphaproteobacteria</taxon>
        <taxon>Sphingomonadales</taxon>
        <taxon>Sphingomonadaceae</taxon>
        <taxon>Sphingomonas</taxon>
    </lineage>
</organism>